<name>A0AAD5L712_9CRUS</name>
<dbReference type="Proteomes" id="UP000820818">
    <property type="component" value="Linkage Group LG6"/>
</dbReference>
<feature type="transmembrane region" description="Helical" evidence="5">
    <location>
        <begin position="193"/>
        <end position="212"/>
    </location>
</feature>
<feature type="transmembrane region" description="Helical" evidence="5">
    <location>
        <begin position="60"/>
        <end position="77"/>
    </location>
</feature>
<comment type="subcellular location">
    <subcellularLocation>
        <location evidence="1">Membrane</location>
        <topology evidence="1">Multi-pass membrane protein</topology>
    </subcellularLocation>
</comment>
<evidence type="ECO:0000256" key="4">
    <source>
        <dbReference type="ARBA" id="ARBA00023136"/>
    </source>
</evidence>
<evidence type="ECO:0000256" key="3">
    <source>
        <dbReference type="ARBA" id="ARBA00022989"/>
    </source>
</evidence>
<evidence type="ECO:0008006" key="8">
    <source>
        <dbReference type="Google" id="ProtNLM"/>
    </source>
</evidence>
<evidence type="ECO:0000256" key="5">
    <source>
        <dbReference type="SAM" id="Phobius"/>
    </source>
</evidence>
<keyword evidence="4 5" id="KW-0472">Membrane</keyword>
<dbReference type="InterPro" id="IPR005178">
    <property type="entry name" value="Ostalpha/TMEM184C"/>
</dbReference>
<dbReference type="Pfam" id="PF03619">
    <property type="entry name" value="Solute_trans_a"/>
    <property type="match status" value="1"/>
</dbReference>
<keyword evidence="7" id="KW-1185">Reference proteome</keyword>
<evidence type="ECO:0000256" key="1">
    <source>
        <dbReference type="ARBA" id="ARBA00004141"/>
    </source>
</evidence>
<feature type="transmembrane region" description="Helical" evidence="5">
    <location>
        <begin position="98"/>
        <end position="117"/>
    </location>
</feature>
<proteinExistence type="predicted"/>
<reference evidence="6 7" key="1">
    <citation type="submission" date="2022-05" db="EMBL/GenBank/DDBJ databases">
        <title>A multi-omics perspective on studying reproductive biology in Daphnia sinensis.</title>
        <authorList>
            <person name="Jia J."/>
        </authorList>
    </citation>
    <scope>NUCLEOTIDE SEQUENCE [LARGE SCALE GENOMIC DNA]</scope>
    <source>
        <strain evidence="6 7">WSL</strain>
    </source>
</reference>
<dbReference type="AlphaFoldDB" id="A0AAD5L712"/>
<dbReference type="GO" id="GO:0016020">
    <property type="term" value="C:membrane"/>
    <property type="evidence" value="ECO:0007669"/>
    <property type="project" value="UniProtKB-SubCell"/>
</dbReference>
<evidence type="ECO:0000256" key="2">
    <source>
        <dbReference type="ARBA" id="ARBA00022692"/>
    </source>
</evidence>
<dbReference type="EMBL" id="WJBH02000006">
    <property type="protein sequence ID" value="KAI9557350.1"/>
    <property type="molecule type" value="Genomic_DNA"/>
</dbReference>
<feature type="transmembrane region" description="Helical" evidence="5">
    <location>
        <begin position="265"/>
        <end position="290"/>
    </location>
</feature>
<keyword evidence="2 5" id="KW-0812">Transmembrane</keyword>
<comment type="caution">
    <text evidence="6">The sequence shown here is derived from an EMBL/GenBank/DDBJ whole genome shotgun (WGS) entry which is preliminary data.</text>
</comment>
<accession>A0AAD5L712</accession>
<feature type="transmembrane region" description="Helical" evidence="5">
    <location>
        <begin position="224"/>
        <end position="244"/>
    </location>
</feature>
<evidence type="ECO:0000313" key="7">
    <source>
        <dbReference type="Proteomes" id="UP000820818"/>
    </source>
</evidence>
<protein>
    <recommendedName>
        <fullName evidence="8">Transmembrane protein 184C</fullName>
    </recommendedName>
</protein>
<gene>
    <name evidence="6" type="ORF">GHT06_017178</name>
</gene>
<feature type="transmembrane region" description="Helical" evidence="5">
    <location>
        <begin position="28"/>
        <end position="48"/>
    </location>
</feature>
<organism evidence="6 7">
    <name type="scientific">Daphnia sinensis</name>
    <dbReference type="NCBI Taxonomy" id="1820382"/>
    <lineage>
        <taxon>Eukaryota</taxon>
        <taxon>Metazoa</taxon>
        <taxon>Ecdysozoa</taxon>
        <taxon>Arthropoda</taxon>
        <taxon>Crustacea</taxon>
        <taxon>Branchiopoda</taxon>
        <taxon>Diplostraca</taxon>
        <taxon>Cladocera</taxon>
        <taxon>Anomopoda</taxon>
        <taxon>Daphniidae</taxon>
        <taxon>Daphnia</taxon>
        <taxon>Daphnia similis group</taxon>
    </lineage>
</organism>
<evidence type="ECO:0000313" key="6">
    <source>
        <dbReference type="EMBL" id="KAI9557350.1"/>
    </source>
</evidence>
<keyword evidence="3 5" id="KW-1133">Transmembrane helix</keyword>
<sequence>MTDGELNSSSCGVIGKCCSRWRLWIRPVVMCLYFIIIVIFLPLLILTLWKSNEYSIRFEVWLIGGLFTLLAVPISLWDITQHLVHYNKPHMQKYIIRILWMVPIYALNAWVGLSFPAYAIYLDTCRECYEAYVIYNFMMFLLTYLKQEVHEEAELRDTKTHIHHIFPLCCLKPWPIGSELIHRCKHGILQYTIVRPCSALVSVICEIAGVYGEGKFHTNVAYPYMIAINNLSQFIAMYHLVLFYRAHREALQPMNPIGKFLCIKAVVFFSFFQGVIIAILVFTGVITAWFSPTDAEHAPQGIQNFLICIEMFLAAVAHHFSFSYKPYVDLAQDQHGCCFAFLHMWDVSDVRRDVAEHIHVIRATVRRRVAGRPHRHAAKDEEKRALLVPVASQNNLMHSPVAFNGGYQTMSDSMYSDSEHEGINAGIRALKRSAVPTSTERITVQVDVERSVDIVADFVHLDNDHPGDGQSLA</sequence>
<feature type="transmembrane region" description="Helical" evidence="5">
    <location>
        <begin position="302"/>
        <end position="322"/>
    </location>
</feature>
<dbReference type="SMART" id="SM01417">
    <property type="entry name" value="Solute_trans_a"/>
    <property type="match status" value="1"/>
</dbReference>
<dbReference type="PANTHER" id="PTHR23423">
    <property type="entry name" value="ORGANIC SOLUTE TRANSPORTER-RELATED"/>
    <property type="match status" value="1"/>
</dbReference>